<organism evidence="2 3">
    <name type="scientific">Amborella trichopoda</name>
    <dbReference type="NCBI Taxonomy" id="13333"/>
    <lineage>
        <taxon>Eukaryota</taxon>
        <taxon>Viridiplantae</taxon>
        <taxon>Streptophyta</taxon>
        <taxon>Embryophyta</taxon>
        <taxon>Tracheophyta</taxon>
        <taxon>Spermatophyta</taxon>
        <taxon>Magnoliopsida</taxon>
        <taxon>Amborellales</taxon>
        <taxon>Amborellaceae</taxon>
        <taxon>Amborella</taxon>
    </lineage>
</organism>
<proteinExistence type="predicted"/>
<dbReference type="Gramene" id="ERN09240">
    <property type="protein sequence ID" value="ERN09240"/>
    <property type="gene ID" value="AMTR_s00149p00020520"/>
</dbReference>
<keyword evidence="3" id="KW-1185">Reference proteome</keyword>
<feature type="transmembrane region" description="Helical" evidence="1">
    <location>
        <begin position="55"/>
        <end position="74"/>
    </location>
</feature>
<dbReference type="EMBL" id="KI393016">
    <property type="protein sequence ID" value="ERN09240.1"/>
    <property type="molecule type" value="Genomic_DNA"/>
</dbReference>
<sequence>MEGHPAATWRASSCSHVLLDLLRFSFETKGIKQASAIAFCKATFSRSLDIQSKPVALWKPLLLLIASCIYVALII</sequence>
<evidence type="ECO:0000313" key="2">
    <source>
        <dbReference type="EMBL" id="ERN09240.1"/>
    </source>
</evidence>
<keyword evidence="1" id="KW-0472">Membrane</keyword>
<evidence type="ECO:0000256" key="1">
    <source>
        <dbReference type="SAM" id="Phobius"/>
    </source>
</evidence>
<dbReference type="Proteomes" id="UP000017836">
    <property type="component" value="Unassembled WGS sequence"/>
</dbReference>
<name>W1PPX7_AMBTC</name>
<gene>
    <name evidence="2" type="ORF">AMTR_s00149p00020520</name>
</gene>
<dbReference type="AlphaFoldDB" id="W1PPX7"/>
<protein>
    <submittedName>
        <fullName evidence="2">Uncharacterized protein</fullName>
    </submittedName>
</protein>
<evidence type="ECO:0000313" key="3">
    <source>
        <dbReference type="Proteomes" id="UP000017836"/>
    </source>
</evidence>
<keyword evidence="1" id="KW-0812">Transmembrane</keyword>
<keyword evidence="1" id="KW-1133">Transmembrane helix</keyword>
<accession>W1PPX7</accession>
<dbReference type="STRING" id="13333.W1PPX7"/>
<dbReference type="HOGENOM" id="CLU_2674424_0_0_1"/>
<reference evidence="3" key="1">
    <citation type="journal article" date="2013" name="Science">
        <title>The Amborella genome and the evolution of flowering plants.</title>
        <authorList>
            <consortium name="Amborella Genome Project"/>
        </authorList>
    </citation>
    <scope>NUCLEOTIDE SEQUENCE [LARGE SCALE GENOMIC DNA]</scope>
</reference>